<accession>A0A1F7UJI1</accession>
<dbReference type="STRING" id="1802399.A3E39_02885"/>
<protein>
    <submittedName>
        <fullName evidence="2">Uncharacterized protein</fullName>
    </submittedName>
</protein>
<sequence>MAIDSGTDLSSYQQDPPNIPTEWVEKPFQTDLGAGRDGFLAHVIVKGLELGERTPEDFIRHFPSKAIMLALADRPILRANILVAATGTKEKTALKKSADSAGDDLQIALDEGDTTCAEIIRLFQPDERVRYLERTKLWAYATESKFWARTSKDKDDFVRAQAYVAFILDVAIKNLLVDHTQVVSALTVDRLARDLPKEMLGKLIAAALADERKFTEETFLSAVPPETLVKHVSLAYIWETVVHPLVAESHGFVAEEGDRPKA</sequence>
<dbReference type="EMBL" id="MGEH01000032">
    <property type="protein sequence ID" value="OGL78419.1"/>
    <property type="molecule type" value="Genomic_DNA"/>
</dbReference>
<evidence type="ECO:0000256" key="1">
    <source>
        <dbReference type="SAM" id="MobiDB-lite"/>
    </source>
</evidence>
<evidence type="ECO:0000313" key="3">
    <source>
        <dbReference type="Proteomes" id="UP000176603"/>
    </source>
</evidence>
<gene>
    <name evidence="2" type="ORF">A3E39_02885</name>
</gene>
<dbReference type="AlphaFoldDB" id="A0A1F7UJI1"/>
<evidence type="ECO:0000313" key="2">
    <source>
        <dbReference type="EMBL" id="OGL78419.1"/>
    </source>
</evidence>
<organism evidence="2 3">
    <name type="scientific">Candidatus Uhrbacteria bacterium RIFCSPHIGHO2_12_FULL_60_25</name>
    <dbReference type="NCBI Taxonomy" id="1802399"/>
    <lineage>
        <taxon>Bacteria</taxon>
        <taxon>Candidatus Uhriibacteriota</taxon>
    </lineage>
</organism>
<name>A0A1F7UJI1_9BACT</name>
<proteinExistence type="predicted"/>
<feature type="region of interest" description="Disordered" evidence="1">
    <location>
        <begin position="1"/>
        <end position="21"/>
    </location>
</feature>
<dbReference type="Proteomes" id="UP000176603">
    <property type="component" value="Unassembled WGS sequence"/>
</dbReference>
<feature type="compositionally biased region" description="Polar residues" evidence="1">
    <location>
        <begin position="7"/>
        <end position="16"/>
    </location>
</feature>
<reference evidence="2 3" key="1">
    <citation type="journal article" date="2016" name="Nat. Commun.">
        <title>Thousands of microbial genomes shed light on interconnected biogeochemical processes in an aquifer system.</title>
        <authorList>
            <person name="Anantharaman K."/>
            <person name="Brown C.T."/>
            <person name="Hug L.A."/>
            <person name="Sharon I."/>
            <person name="Castelle C.J."/>
            <person name="Probst A.J."/>
            <person name="Thomas B.C."/>
            <person name="Singh A."/>
            <person name="Wilkins M.J."/>
            <person name="Karaoz U."/>
            <person name="Brodie E.L."/>
            <person name="Williams K.H."/>
            <person name="Hubbard S.S."/>
            <person name="Banfield J.F."/>
        </authorList>
    </citation>
    <scope>NUCLEOTIDE SEQUENCE [LARGE SCALE GENOMIC DNA]</scope>
</reference>
<comment type="caution">
    <text evidence="2">The sequence shown here is derived from an EMBL/GenBank/DDBJ whole genome shotgun (WGS) entry which is preliminary data.</text>
</comment>